<organism evidence="1 2">
    <name type="scientific">Protopolystoma xenopodis</name>
    <dbReference type="NCBI Taxonomy" id="117903"/>
    <lineage>
        <taxon>Eukaryota</taxon>
        <taxon>Metazoa</taxon>
        <taxon>Spiralia</taxon>
        <taxon>Lophotrochozoa</taxon>
        <taxon>Platyhelminthes</taxon>
        <taxon>Monogenea</taxon>
        <taxon>Polyopisthocotylea</taxon>
        <taxon>Polystomatidea</taxon>
        <taxon>Polystomatidae</taxon>
        <taxon>Protopolystoma</taxon>
    </lineage>
</organism>
<proteinExistence type="predicted"/>
<evidence type="ECO:0000313" key="2">
    <source>
        <dbReference type="Proteomes" id="UP000784294"/>
    </source>
</evidence>
<keyword evidence="2" id="KW-1185">Reference proteome</keyword>
<reference evidence="1" key="1">
    <citation type="submission" date="2018-11" db="EMBL/GenBank/DDBJ databases">
        <authorList>
            <consortium name="Pathogen Informatics"/>
        </authorList>
    </citation>
    <scope>NUCLEOTIDE SEQUENCE</scope>
</reference>
<dbReference type="EMBL" id="CAAALY010067858">
    <property type="protein sequence ID" value="VEL24462.1"/>
    <property type="molecule type" value="Genomic_DNA"/>
</dbReference>
<comment type="caution">
    <text evidence="1">The sequence shown here is derived from an EMBL/GenBank/DDBJ whole genome shotgun (WGS) entry which is preliminary data.</text>
</comment>
<gene>
    <name evidence="1" type="ORF">PXEA_LOCUS17902</name>
</gene>
<protein>
    <submittedName>
        <fullName evidence="1">Uncharacterized protein</fullName>
    </submittedName>
</protein>
<sequence>MRDLFCPELFSCLVTVVGWASILPIDSWSPFGVPRRLDEVKTVLSTFHHSVWIELCSAPLRPKAPFYLLEGIRAVATDEHKSNTIQDSKTVEGVQRNQILRFRLHIFLWECTGFPKTSFISVYPVQTSSTLGTR</sequence>
<dbReference type="Proteomes" id="UP000784294">
    <property type="component" value="Unassembled WGS sequence"/>
</dbReference>
<dbReference type="AlphaFoldDB" id="A0A448WZT7"/>
<name>A0A448WZT7_9PLAT</name>
<accession>A0A448WZT7</accession>
<evidence type="ECO:0000313" key="1">
    <source>
        <dbReference type="EMBL" id="VEL24462.1"/>
    </source>
</evidence>